<dbReference type="Proteomes" id="UP000054350">
    <property type="component" value="Unassembled WGS sequence"/>
</dbReference>
<reference evidence="4 5" key="1">
    <citation type="submission" date="2009-11" db="EMBL/GenBank/DDBJ databases">
        <title>Annotation of Allomyces macrogynus ATCC 38327.</title>
        <authorList>
            <consortium name="The Broad Institute Genome Sequencing Platform"/>
            <person name="Russ C."/>
            <person name="Cuomo C."/>
            <person name="Burger G."/>
            <person name="Gray M.W."/>
            <person name="Holland P.W.H."/>
            <person name="King N."/>
            <person name="Lang F.B.F."/>
            <person name="Roger A.J."/>
            <person name="Ruiz-Trillo I."/>
            <person name="Young S.K."/>
            <person name="Zeng Q."/>
            <person name="Gargeya S."/>
            <person name="Fitzgerald M."/>
            <person name="Haas B."/>
            <person name="Abouelleil A."/>
            <person name="Alvarado L."/>
            <person name="Arachchi H.M."/>
            <person name="Berlin A."/>
            <person name="Chapman S.B."/>
            <person name="Gearin G."/>
            <person name="Goldberg J."/>
            <person name="Griggs A."/>
            <person name="Gujja S."/>
            <person name="Hansen M."/>
            <person name="Heiman D."/>
            <person name="Howarth C."/>
            <person name="Larimer J."/>
            <person name="Lui A."/>
            <person name="MacDonald P.J.P."/>
            <person name="McCowen C."/>
            <person name="Montmayeur A."/>
            <person name="Murphy C."/>
            <person name="Neiman D."/>
            <person name="Pearson M."/>
            <person name="Priest M."/>
            <person name="Roberts A."/>
            <person name="Saif S."/>
            <person name="Shea T."/>
            <person name="Sisk P."/>
            <person name="Stolte C."/>
            <person name="Sykes S."/>
            <person name="Wortman J."/>
            <person name="Nusbaum C."/>
            <person name="Birren B."/>
        </authorList>
    </citation>
    <scope>NUCLEOTIDE SEQUENCE [LARGE SCALE GENOMIC DNA]</scope>
    <source>
        <strain evidence="4 5">ATCC 38327</strain>
    </source>
</reference>
<dbReference type="PANTHER" id="PTHR11820">
    <property type="entry name" value="ACYLPYRUVASE"/>
    <property type="match status" value="1"/>
</dbReference>
<dbReference type="EMBL" id="GG745336">
    <property type="protein sequence ID" value="KNE60688.1"/>
    <property type="molecule type" value="Genomic_DNA"/>
</dbReference>
<name>A0A0L0SDR0_ALLM3</name>
<dbReference type="InterPro" id="IPR036663">
    <property type="entry name" value="Fumarylacetoacetase_C_sf"/>
</dbReference>
<dbReference type="STRING" id="578462.A0A0L0SDR0"/>
<keyword evidence="5" id="KW-1185">Reference proteome</keyword>
<dbReference type="Pfam" id="PF01557">
    <property type="entry name" value="FAA_hydrolase"/>
    <property type="match status" value="1"/>
</dbReference>
<reference evidence="5" key="2">
    <citation type="submission" date="2009-11" db="EMBL/GenBank/DDBJ databases">
        <title>The Genome Sequence of Allomyces macrogynus strain ATCC 38327.</title>
        <authorList>
            <consortium name="The Broad Institute Genome Sequencing Platform"/>
            <person name="Russ C."/>
            <person name="Cuomo C."/>
            <person name="Shea T."/>
            <person name="Young S.K."/>
            <person name="Zeng Q."/>
            <person name="Koehrsen M."/>
            <person name="Haas B."/>
            <person name="Borodovsky M."/>
            <person name="Guigo R."/>
            <person name="Alvarado L."/>
            <person name="Berlin A."/>
            <person name="Borenstein D."/>
            <person name="Chen Z."/>
            <person name="Engels R."/>
            <person name="Freedman E."/>
            <person name="Gellesch M."/>
            <person name="Goldberg J."/>
            <person name="Griggs A."/>
            <person name="Gujja S."/>
            <person name="Heiman D."/>
            <person name="Hepburn T."/>
            <person name="Howarth C."/>
            <person name="Jen D."/>
            <person name="Larson L."/>
            <person name="Lewis B."/>
            <person name="Mehta T."/>
            <person name="Park D."/>
            <person name="Pearson M."/>
            <person name="Roberts A."/>
            <person name="Saif S."/>
            <person name="Shenoy N."/>
            <person name="Sisk P."/>
            <person name="Stolte C."/>
            <person name="Sykes S."/>
            <person name="Walk T."/>
            <person name="White J."/>
            <person name="Yandava C."/>
            <person name="Burger G."/>
            <person name="Gray M.W."/>
            <person name="Holland P.W.H."/>
            <person name="King N."/>
            <person name="Lang F.B.F."/>
            <person name="Roger A.J."/>
            <person name="Ruiz-Trillo I."/>
            <person name="Lander E."/>
            <person name="Nusbaum C."/>
        </authorList>
    </citation>
    <scope>NUCLEOTIDE SEQUENCE [LARGE SCALE GENOMIC DNA]</scope>
    <source>
        <strain evidence="5">ATCC 38327</strain>
    </source>
</reference>
<dbReference type="eggNOG" id="KOG1535">
    <property type="taxonomic scope" value="Eukaryota"/>
</dbReference>
<evidence type="ECO:0000313" key="4">
    <source>
        <dbReference type="EMBL" id="KNE60688.1"/>
    </source>
</evidence>
<dbReference type="GO" id="GO:0019752">
    <property type="term" value="P:carboxylic acid metabolic process"/>
    <property type="evidence" value="ECO:0007669"/>
    <property type="project" value="UniProtKB-ARBA"/>
</dbReference>
<keyword evidence="2" id="KW-0479">Metal-binding</keyword>
<comment type="similarity">
    <text evidence="1">Belongs to the FAH family.</text>
</comment>
<protein>
    <recommendedName>
        <fullName evidence="3">Fumarylacetoacetase-like C-terminal domain-containing protein</fullName>
    </recommendedName>
</protein>
<feature type="domain" description="Fumarylacetoacetase-like C-terminal" evidence="3">
    <location>
        <begin position="10"/>
        <end position="203"/>
    </location>
</feature>
<evidence type="ECO:0000256" key="2">
    <source>
        <dbReference type="ARBA" id="ARBA00022723"/>
    </source>
</evidence>
<dbReference type="GO" id="GO:0018773">
    <property type="term" value="F:acetylpyruvate hydrolase activity"/>
    <property type="evidence" value="ECO:0007669"/>
    <property type="project" value="TreeGrafter"/>
</dbReference>
<dbReference type="AlphaFoldDB" id="A0A0L0SDR0"/>
<proteinExistence type="inferred from homology"/>
<dbReference type="OMA" id="NCRKVIC"/>
<sequence>MSSFRTVGRKIVAIGRNFADHAKELGNAVPSKPMLFLKPTSSYAANGKTIEIPSQCDVHHEVELGVVIGQTARRVSEADAMKHVAGYTLAIDMTARDLQNAAKKAGHPWSVAKGFDDFTPITDMVSAETIKDPHNVRLWLKINGETKQDGTTQDFIFGIPRLISHVSQIMTLEEGDVILTGTPKGVGPVRPGDHLEAAIESEGEQVLHGEWNVAGRHVDAEL</sequence>
<dbReference type="FunFam" id="3.90.850.10:FF:000003">
    <property type="entry name" value="Fumarylacetoacetate hydrolase domain-containing 1"/>
    <property type="match status" value="1"/>
</dbReference>
<dbReference type="PANTHER" id="PTHR11820:SF7">
    <property type="entry name" value="ACYLPYRUVASE FAHD1, MITOCHONDRIAL"/>
    <property type="match status" value="1"/>
</dbReference>
<dbReference type="InterPro" id="IPR011234">
    <property type="entry name" value="Fumarylacetoacetase-like_C"/>
</dbReference>
<dbReference type="VEuPathDB" id="FungiDB:AMAG_06051"/>
<gene>
    <name evidence="4" type="ORF">AMAG_06051</name>
</gene>
<dbReference type="Gene3D" id="3.90.850.10">
    <property type="entry name" value="Fumarylacetoacetase-like, C-terminal domain"/>
    <property type="match status" value="1"/>
</dbReference>
<dbReference type="OrthoDB" id="74910at2759"/>
<dbReference type="GO" id="GO:0046872">
    <property type="term" value="F:metal ion binding"/>
    <property type="evidence" value="ECO:0007669"/>
    <property type="project" value="UniProtKB-KW"/>
</dbReference>
<dbReference type="SUPFAM" id="SSF56529">
    <property type="entry name" value="FAH"/>
    <property type="match status" value="1"/>
</dbReference>
<dbReference type="GO" id="GO:0005739">
    <property type="term" value="C:mitochondrion"/>
    <property type="evidence" value="ECO:0007669"/>
    <property type="project" value="TreeGrafter"/>
</dbReference>
<organism evidence="4 5">
    <name type="scientific">Allomyces macrogynus (strain ATCC 38327)</name>
    <name type="common">Allomyces javanicus var. macrogynus</name>
    <dbReference type="NCBI Taxonomy" id="578462"/>
    <lineage>
        <taxon>Eukaryota</taxon>
        <taxon>Fungi</taxon>
        <taxon>Fungi incertae sedis</taxon>
        <taxon>Blastocladiomycota</taxon>
        <taxon>Blastocladiomycetes</taxon>
        <taxon>Blastocladiales</taxon>
        <taxon>Blastocladiaceae</taxon>
        <taxon>Allomyces</taxon>
    </lineage>
</organism>
<evidence type="ECO:0000259" key="3">
    <source>
        <dbReference type="Pfam" id="PF01557"/>
    </source>
</evidence>
<evidence type="ECO:0000256" key="1">
    <source>
        <dbReference type="ARBA" id="ARBA00010211"/>
    </source>
</evidence>
<evidence type="ECO:0000313" key="5">
    <source>
        <dbReference type="Proteomes" id="UP000054350"/>
    </source>
</evidence>
<accession>A0A0L0SDR0</accession>